<dbReference type="EMBL" id="FNVA01000007">
    <property type="protein sequence ID" value="SEG61547.1"/>
    <property type="molecule type" value="Genomic_DNA"/>
</dbReference>
<protein>
    <submittedName>
        <fullName evidence="1">Uncharacterized protein</fullName>
    </submittedName>
</protein>
<organism evidence="1 2">
    <name type="scientific">Bryocella elongata</name>
    <dbReference type="NCBI Taxonomy" id="863522"/>
    <lineage>
        <taxon>Bacteria</taxon>
        <taxon>Pseudomonadati</taxon>
        <taxon>Acidobacteriota</taxon>
        <taxon>Terriglobia</taxon>
        <taxon>Terriglobales</taxon>
        <taxon>Acidobacteriaceae</taxon>
        <taxon>Bryocella</taxon>
    </lineage>
</organism>
<proteinExistence type="predicted"/>
<gene>
    <name evidence="1" type="ORF">SAMN05421819_3816</name>
</gene>
<dbReference type="AlphaFoldDB" id="A0A1H6BMB2"/>
<dbReference type="Proteomes" id="UP000236728">
    <property type="component" value="Unassembled WGS sequence"/>
</dbReference>
<accession>A0A1H6BMB2</accession>
<sequence length="25" mass="2896">MSQTRRGLSIETGWSTLSLDTRRLM</sequence>
<evidence type="ECO:0000313" key="2">
    <source>
        <dbReference type="Proteomes" id="UP000236728"/>
    </source>
</evidence>
<evidence type="ECO:0000313" key="1">
    <source>
        <dbReference type="EMBL" id="SEG61547.1"/>
    </source>
</evidence>
<name>A0A1H6BMB2_9BACT</name>
<reference evidence="1 2" key="1">
    <citation type="submission" date="2016-10" db="EMBL/GenBank/DDBJ databases">
        <authorList>
            <person name="de Groot N.N."/>
        </authorList>
    </citation>
    <scope>NUCLEOTIDE SEQUENCE [LARGE SCALE GENOMIC DNA]</scope>
    <source>
        <strain evidence="1 2">DSM 22489</strain>
    </source>
</reference>
<keyword evidence="2" id="KW-1185">Reference proteome</keyword>